<dbReference type="CDD" id="cd18186">
    <property type="entry name" value="BTB_POZ_ZBTB_KLHL-like"/>
    <property type="match status" value="1"/>
</dbReference>
<feature type="domain" description="BTB" evidence="1">
    <location>
        <begin position="27"/>
        <end position="94"/>
    </location>
</feature>
<reference evidence="2" key="1">
    <citation type="submission" date="2022-07" db="EMBL/GenBank/DDBJ databases">
        <title>Draft genome sequence of Zalerion maritima ATCC 34329, a (micro)plastics degrading marine fungus.</title>
        <authorList>
            <person name="Paco A."/>
            <person name="Goncalves M.F.M."/>
            <person name="Rocha-Santos T.A.P."/>
            <person name="Alves A."/>
        </authorList>
    </citation>
    <scope>NUCLEOTIDE SEQUENCE</scope>
    <source>
        <strain evidence="2">ATCC 34329</strain>
    </source>
</reference>
<dbReference type="Gene3D" id="3.30.710.10">
    <property type="entry name" value="Potassium Channel Kv1.1, Chain A"/>
    <property type="match status" value="1"/>
</dbReference>
<dbReference type="PANTHER" id="PTHR24413">
    <property type="entry name" value="SPECKLE-TYPE POZ PROTEIN"/>
    <property type="match status" value="1"/>
</dbReference>
<dbReference type="InterPro" id="IPR000210">
    <property type="entry name" value="BTB/POZ_dom"/>
</dbReference>
<keyword evidence="3" id="KW-1185">Reference proteome</keyword>
<dbReference type="SUPFAM" id="SSF54695">
    <property type="entry name" value="POZ domain"/>
    <property type="match status" value="1"/>
</dbReference>
<dbReference type="PROSITE" id="PS50097">
    <property type="entry name" value="BTB"/>
    <property type="match status" value="1"/>
</dbReference>
<dbReference type="AlphaFoldDB" id="A0AAD5RPN9"/>
<name>A0AAD5RPN9_9PEZI</name>
<evidence type="ECO:0000259" key="1">
    <source>
        <dbReference type="PROSITE" id="PS50097"/>
    </source>
</evidence>
<gene>
    <name evidence="2" type="ORF">MKZ38_002489</name>
</gene>
<proteinExistence type="predicted"/>
<dbReference type="InterPro" id="IPR011333">
    <property type="entry name" value="SKP1/BTB/POZ_sf"/>
</dbReference>
<organism evidence="2 3">
    <name type="scientific">Zalerion maritima</name>
    <dbReference type="NCBI Taxonomy" id="339359"/>
    <lineage>
        <taxon>Eukaryota</taxon>
        <taxon>Fungi</taxon>
        <taxon>Dikarya</taxon>
        <taxon>Ascomycota</taxon>
        <taxon>Pezizomycotina</taxon>
        <taxon>Sordariomycetes</taxon>
        <taxon>Lulworthiomycetidae</taxon>
        <taxon>Lulworthiales</taxon>
        <taxon>Lulworthiaceae</taxon>
        <taxon>Zalerion</taxon>
    </lineage>
</organism>
<evidence type="ECO:0000313" key="3">
    <source>
        <dbReference type="Proteomes" id="UP001201980"/>
    </source>
</evidence>
<sequence length="282" mass="32324">MDGPGMKCVGAMFSSSDAKLLSDGTFSDCEVVCGDKTWKTHKSILCTRSKWFMKALSGGFKESQDGSVKIEEFSPWEVRAVIQFLYTGVVEDRSEFEKSQYVWPIQLYRLADYFQIDAMMDSCVIWLKEHCNAIANKVQRNRVYQNRVREIQTIAQLETPSLVAGLKMAYDAFQLPQPNRMQEELAAFLNKATWAFLENENFMHQIRPIPGTLGFDILAARTKIFLDNLQLDENCRKCKRSVDSEKYEIAFTRLTIKNREEYFGVCEDCVPQDSSDGDGNDD</sequence>
<evidence type="ECO:0000313" key="2">
    <source>
        <dbReference type="EMBL" id="KAJ2900356.1"/>
    </source>
</evidence>
<dbReference type="Pfam" id="PF00651">
    <property type="entry name" value="BTB"/>
    <property type="match status" value="1"/>
</dbReference>
<comment type="caution">
    <text evidence="2">The sequence shown here is derived from an EMBL/GenBank/DDBJ whole genome shotgun (WGS) entry which is preliminary data.</text>
</comment>
<protein>
    <recommendedName>
        <fullName evidence="1">BTB domain-containing protein</fullName>
    </recommendedName>
</protein>
<accession>A0AAD5RPN9</accession>
<dbReference type="EMBL" id="JAKWBI020000174">
    <property type="protein sequence ID" value="KAJ2900356.1"/>
    <property type="molecule type" value="Genomic_DNA"/>
</dbReference>
<dbReference type="SMART" id="SM00225">
    <property type="entry name" value="BTB"/>
    <property type="match status" value="1"/>
</dbReference>
<dbReference type="Proteomes" id="UP001201980">
    <property type="component" value="Unassembled WGS sequence"/>
</dbReference>